<keyword evidence="5 8" id="KW-1133">Transmembrane helix</keyword>
<evidence type="ECO:0008006" key="11">
    <source>
        <dbReference type="Google" id="ProtNLM"/>
    </source>
</evidence>
<keyword evidence="10" id="KW-1185">Reference proteome</keyword>
<evidence type="ECO:0000313" key="10">
    <source>
        <dbReference type="Proteomes" id="UP000197025"/>
    </source>
</evidence>
<feature type="transmembrane region" description="Helical" evidence="8">
    <location>
        <begin position="128"/>
        <end position="147"/>
    </location>
</feature>
<feature type="transmembrane region" description="Helical" evidence="8">
    <location>
        <begin position="174"/>
        <end position="195"/>
    </location>
</feature>
<comment type="subcellular location">
    <subcellularLocation>
        <location evidence="1">Cell membrane</location>
        <topology evidence="1">Multi-pass membrane protein</topology>
    </subcellularLocation>
</comment>
<evidence type="ECO:0000256" key="6">
    <source>
        <dbReference type="ARBA" id="ARBA00023136"/>
    </source>
</evidence>
<dbReference type="OrthoDB" id="266715at2"/>
<evidence type="ECO:0000256" key="4">
    <source>
        <dbReference type="ARBA" id="ARBA00022692"/>
    </source>
</evidence>
<feature type="transmembrane region" description="Helical" evidence="8">
    <location>
        <begin position="245"/>
        <end position="268"/>
    </location>
</feature>
<evidence type="ECO:0000256" key="5">
    <source>
        <dbReference type="ARBA" id="ARBA00022989"/>
    </source>
</evidence>
<sequence>MRGTVYRVMRWPLLIAAGAMLFALSERILTSPSFIRLDDFVEYWAAGRLTLTGGNPYDPEQLLRLEREAGRPLEEAVMLWNPPWVLALLVPFGALPYPLARSLWFLLQLAALAWSGTQLSRSLHVRPARPWGVWALVFTFAPALHALKAGQITPLMLPALVEAMRAFPRHPFRAGLWSALLLVKPHLAYLVLLTLLAESIRQRKPGFALGLFAAVAGASALSGLLQPAVFEQYLHAWQHHPPADWATATLGGFLRLLIGPSYVALQFLPPLIGLGLWLRYRPSISEIPLWTLISLATAAYGWTFDLPLALVGLIPAFYHLISHSPAPRRLGLILAYGLLNGILLFTSMPQIFYFWAGSVLLGWVLLARRGAAMPNHLPEKEMPCGPTG</sequence>
<dbReference type="Proteomes" id="UP000197025">
    <property type="component" value="Unassembled WGS sequence"/>
</dbReference>
<dbReference type="RefSeq" id="WP_159461618.1">
    <property type="nucleotide sequence ID" value="NZ_FYEK01000027.1"/>
</dbReference>
<name>A0A212QWY8_9CHLR</name>
<keyword evidence="6 8" id="KW-0472">Membrane</keyword>
<dbReference type="GO" id="GO:0016758">
    <property type="term" value="F:hexosyltransferase activity"/>
    <property type="evidence" value="ECO:0007669"/>
    <property type="project" value="InterPro"/>
</dbReference>
<evidence type="ECO:0000256" key="2">
    <source>
        <dbReference type="ARBA" id="ARBA00022475"/>
    </source>
</evidence>
<evidence type="ECO:0000256" key="3">
    <source>
        <dbReference type="ARBA" id="ARBA00022679"/>
    </source>
</evidence>
<keyword evidence="2" id="KW-1003">Cell membrane</keyword>
<proteinExistence type="inferred from homology"/>
<reference evidence="10" key="1">
    <citation type="submission" date="2017-06" db="EMBL/GenBank/DDBJ databases">
        <authorList>
            <person name="Varghese N."/>
            <person name="Submissions S."/>
        </authorList>
    </citation>
    <scope>NUCLEOTIDE SEQUENCE [LARGE SCALE GENOMIC DNA]</scope>
    <source>
        <strain evidence="10">JAD2</strain>
    </source>
</reference>
<dbReference type="AlphaFoldDB" id="A0A212QWY8"/>
<comment type="similarity">
    <text evidence="7">Belongs to the glycosyltransferase 87 family.</text>
</comment>
<dbReference type="InParanoid" id="A0A212QWY8"/>
<accession>A0A212QWY8</accession>
<evidence type="ECO:0000256" key="1">
    <source>
        <dbReference type="ARBA" id="ARBA00004651"/>
    </source>
</evidence>
<keyword evidence="3" id="KW-0808">Transferase</keyword>
<feature type="transmembrane region" description="Helical" evidence="8">
    <location>
        <begin position="207"/>
        <end position="225"/>
    </location>
</feature>
<dbReference type="Pfam" id="PF09594">
    <property type="entry name" value="GT87"/>
    <property type="match status" value="1"/>
</dbReference>
<dbReference type="InterPro" id="IPR018584">
    <property type="entry name" value="GT87"/>
</dbReference>
<dbReference type="EMBL" id="FYEK01000027">
    <property type="protein sequence ID" value="SNB64247.1"/>
    <property type="molecule type" value="Genomic_DNA"/>
</dbReference>
<keyword evidence="4 8" id="KW-0812">Transmembrane</keyword>
<evidence type="ECO:0000256" key="7">
    <source>
        <dbReference type="ARBA" id="ARBA00024033"/>
    </source>
</evidence>
<organism evidence="9 10">
    <name type="scientific">Thermoflexus hugenholtzii JAD2</name>
    <dbReference type="NCBI Taxonomy" id="877466"/>
    <lineage>
        <taxon>Bacteria</taxon>
        <taxon>Bacillati</taxon>
        <taxon>Chloroflexota</taxon>
        <taxon>Thermoflexia</taxon>
        <taxon>Thermoflexales</taxon>
        <taxon>Thermoflexaceae</taxon>
        <taxon>Thermoflexus</taxon>
    </lineage>
</organism>
<dbReference type="GO" id="GO:0005886">
    <property type="term" value="C:plasma membrane"/>
    <property type="evidence" value="ECO:0007669"/>
    <property type="project" value="UniProtKB-SubCell"/>
</dbReference>
<feature type="transmembrane region" description="Helical" evidence="8">
    <location>
        <begin position="289"/>
        <end position="321"/>
    </location>
</feature>
<evidence type="ECO:0000313" key="9">
    <source>
        <dbReference type="EMBL" id="SNB64247.1"/>
    </source>
</evidence>
<evidence type="ECO:0000256" key="8">
    <source>
        <dbReference type="SAM" id="Phobius"/>
    </source>
</evidence>
<protein>
    <recommendedName>
        <fullName evidence="11">DUF2029 domain-containing protein</fullName>
    </recommendedName>
</protein>
<feature type="transmembrane region" description="Helical" evidence="8">
    <location>
        <begin position="333"/>
        <end position="366"/>
    </location>
</feature>
<gene>
    <name evidence="9" type="ORF">SAMN02746019_00007980</name>
</gene>
<feature type="transmembrane region" description="Helical" evidence="8">
    <location>
        <begin position="84"/>
        <end position="107"/>
    </location>
</feature>